<gene>
    <name evidence="2" type="ORF">L3Y34_014251</name>
</gene>
<dbReference type="AlphaFoldDB" id="A0AAE9DSF2"/>
<evidence type="ECO:0000313" key="3">
    <source>
        <dbReference type="Proteomes" id="UP000827892"/>
    </source>
</evidence>
<reference evidence="2 3" key="1">
    <citation type="submission" date="2022-05" db="EMBL/GenBank/DDBJ databases">
        <title>Chromosome-level reference genomes for two strains of Caenorhabditis briggsae: an improved platform for comparative genomics.</title>
        <authorList>
            <person name="Stevens L."/>
            <person name="Andersen E.C."/>
        </authorList>
    </citation>
    <scope>NUCLEOTIDE SEQUENCE [LARGE SCALE GENOMIC DNA]</scope>
    <source>
        <strain evidence="2">QX1410_ONT</strain>
        <tissue evidence="2">Whole-organism</tissue>
    </source>
</reference>
<feature type="domain" description="NTF2-like" evidence="1">
    <location>
        <begin position="210"/>
        <end position="317"/>
    </location>
</feature>
<dbReference type="PANTHER" id="PTHR33940">
    <property type="entry name" value="PROTEIN CBG13625"/>
    <property type="match status" value="1"/>
</dbReference>
<organism evidence="2 3">
    <name type="scientific">Caenorhabditis briggsae</name>
    <dbReference type="NCBI Taxonomy" id="6238"/>
    <lineage>
        <taxon>Eukaryota</taxon>
        <taxon>Metazoa</taxon>
        <taxon>Ecdysozoa</taxon>
        <taxon>Nematoda</taxon>
        <taxon>Chromadorea</taxon>
        <taxon>Rhabditida</taxon>
        <taxon>Rhabditina</taxon>
        <taxon>Rhabditomorpha</taxon>
        <taxon>Rhabditoidea</taxon>
        <taxon>Rhabditidae</taxon>
        <taxon>Peloderinae</taxon>
        <taxon>Caenorhabditis</taxon>
    </lineage>
</organism>
<sequence length="319" mass="35709">MLYNLIDIPPSHAKKGYNSPTAISPIKEDRICSKKAFQMWTTPSILLLLLIGASWVSGYPPGDTQQIIWDYLNNTSNPALASRDPVQIEKILYRSFLFRGCKAHYKKANAIKIIAAMPREIDLSMKVISTTWLPNDHIQTMLVVPKQLFNGNPDAQFEYCTHYNVWWGGQIPWCSLPFGYESDAVSEDVQEYLVGKSLPQEEGAPEDPKAVVQKFLGELKEVIDSKDSGRIGKLFDDNFLFKGCLGSYTKEDVIQKINALPAGVSMEFSLESAKWAIHGQIEYIVSIAGPGMDKIHAQFVYCPYTNVLKSGNVPKCASY</sequence>
<accession>A0AAE9DSF2</accession>
<feature type="domain" description="NTF2-like" evidence="1">
    <location>
        <begin position="77"/>
        <end position="175"/>
    </location>
</feature>
<protein>
    <recommendedName>
        <fullName evidence="1">NTF2-like domain-containing protein</fullName>
    </recommendedName>
</protein>
<dbReference type="Proteomes" id="UP000827892">
    <property type="component" value="Chromosome I"/>
</dbReference>
<evidence type="ECO:0000313" key="2">
    <source>
        <dbReference type="EMBL" id="ULU09739.1"/>
    </source>
</evidence>
<dbReference type="EMBL" id="CP090891">
    <property type="protein sequence ID" value="ULU09739.1"/>
    <property type="molecule type" value="Genomic_DNA"/>
</dbReference>
<dbReference type="InterPro" id="IPR058721">
    <property type="entry name" value="NTF2_3"/>
</dbReference>
<dbReference type="Pfam" id="PF26530">
    <property type="entry name" value="NTF2_3"/>
    <property type="match status" value="2"/>
</dbReference>
<name>A0AAE9DSF2_CAEBR</name>
<proteinExistence type="predicted"/>
<dbReference type="PANTHER" id="PTHR33940:SF1">
    <property type="entry name" value="APOLIPOPHORIN-RELATED"/>
    <property type="match status" value="1"/>
</dbReference>
<evidence type="ECO:0000259" key="1">
    <source>
        <dbReference type="Pfam" id="PF26530"/>
    </source>
</evidence>